<dbReference type="GO" id="GO:0004252">
    <property type="term" value="F:serine-type endopeptidase activity"/>
    <property type="evidence" value="ECO:0007669"/>
    <property type="project" value="InterPro"/>
</dbReference>
<organism evidence="16 17">
    <name type="scientific">Chlamydomonas schloesseri</name>
    <dbReference type="NCBI Taxonomy" id="2026947"/>
    <lineage>
        <taxon>Eukaryota</taxon>
        <taxon>Viridiplantae</taxon>
        <taxon>Chlorophyta</taxon>
        <taxon>core chlorophytes</taxon>
        <taxon>Chlorophyceae</taxon>
        <taxon>CS clade</taxon>
        <taxon>Chlamydomonadales</taxon>
        <taxon>Chlamydomonadaceae</taxon>
        <taxon>Chlamydomonas</taxon>
    </lineage>
</organism>
<feature type="transmembrane region" description="Helical" evidence="14">
    <location>
        <begin position="1002"/>
        <end position="1026"/>
    </location>
</feature>
<feature type="transmembrane region" description="Helical" evidence="14">
    <location>
        <begin position="1032"/>
        <end position="1051"/>
    </location>
</feature>
<dbReference type="PROSITE" id="PS50176">
    <property type="entry name" value="ARM_REPEAT"/>
    <property type="match status" value="1"/>
</dbReference>
<keyword evidence="8 14" id="KW-1133">Transmembrane helix</keyword>
<dbReference type="SUPFAM" id="SSF48371">
    <property type="entry name" value="ARM repeat"/>
    <property type="match status" value="3"/>
</dbReference>
<dbReference type="EMBL" id="JAEHOD010000007">
    <property type="protein sequence ID" value="KAG2451640.1"/>
    <property type="molecule type" value="Genomic_DNA"/>
</dbReference>
<feature type="repeat" description="ARM" evidence="12">
    <location>
        <begin position="495"/>
        <end position="537"/>
    </location>
</feature>
<dbReference type="SMART" id="SM00185">
    <property type="entry name" value="ARM"/>
    <property type="match status" value="7"/>
</dbReference>
<dbReference type="InterPro" id="IPR022764">
    <property type="entry name" value="Peptidase_S54_rhomboid_dom"/>
</dbReference>
<comment type="similarity">
    <text evidence="4">Belongs to the peptidase S54 family.</text>
</comment>
<dbReference type="AlphaFoldDB" id="A0A836B9S7"/>
<dbReference type="Gene3D" id="1.20.1540.10">
    <property type="entry name" value="Rhomboid-like"/>
    <property type="match status" value="1"/>
</dbReference>
<keyword evidence="10" id="KW-0539">Nucleus</keyword>
<dbReference type="PANTHER" id="PTHR15651:SF7">
    <property type="entry name" value="ARMADILLO REPEAT-CONTAINING PROTEIN 8"/>
    <property type="match status" value="1"/>
</dbReference>
<comment type="caution">
    <text evidence="16">The sequence shown here is derived from an EMBL/GenBank/DDBJ whole genome shotgun (WGS) entry which is preliminary data.</text>
</comment>
<evidence type="ECO:0000256" key="4">
    <source>
        <dbReference type="ARBA" id="ARBA00009045"/>
    </source>
</evidence>
<dbReference type="GO" id="GO:0034657">
    <property type="term" value="C:GID complex"/>
    <property type="evidence" value="ECO:0007669"/>
    <property type="project" value="TreeGrafter"/>
</dbReference>
<accession>A0A836B9S7</accession>
<dbReference type="PROSITE" id="PS50077">
    <property type="entry name" value="HEAT_REPEAT"/>
    <property type="match status" value="1"/>
</dbReference>
<reference evidence="16" key="1">
    <citation type="journal article" date="2020" name="bioRxiv">
        <title>Comparative genomics of Chlamydomonas.</title>
        <authorList>
            <person name="Craig R.J."/>
            <person name="Hasan A.R."/>
            <person name="Ness R.W."/>
            <person name="Keightley P.D."/>
        </authorList>
    </citation>
    <scope>NUCLEOTIDE SEQUENCE</scope>
    <source>
        <strain evidence="16">CCAP 11/173</strain>
    </source>
</reference>
<dbReference type="Gene3D" id="1.25.10.10">
    <property type="entry name" value="Leucine-rich Repeat Variant"/>
    <property type="match status" value="4"/>
</dbReference>
<dbReference type="OrthoDB" id="5559898at2759"/>
<evidence type="ECO:0000256" key="7">
    <source>
        <dbReference type="ARBA" id="ARBA00022737"/>
    </source>
</evidence>
<proteinExistence type="inferred from homology"/>
<comment type="subcellular location">
    <subcellularLocation>
        <location evidence="3">Cytoplasm</location>
    </subcellularLocation>
    <subcellularLocation>
        <location evidence="2">Membrane</location>
        <topology evidence="2">Multi-pass membrane protein</topology>
    </subcellularLocation>
    <subcellularLocation>
        <location evidence="1">Nucleus</location>
    </subcellularLocation>
</comment>
<dbReference type="PANTHER" id="PTHR15651">
    <property type="entry name" value="ARMADILLO REPEAT-CONTAINING PROTEIN 8"/>
    <property type="match status" value="1"/>
</dbReference>
<keyword evidence="17" id="KW-1185">Reference proteome</keyword>
<dbReference type="GO" id="GO:0005634">
    <property type="term" value="C:nucleus"/>
    <property type="evidence" value="ECO:0007669"/>
    <property type="project" value="UniProtKB-SubCell"/>
</dbReference>
<dbReference type="FunFam" id="1.20.1540.10:FF:000013">
    <property type="entry name" value="Rhomboid protease aarA"/>
    <property type="match status" value="1"/>
</dbReference>
<feature type="repeat" description="HEAT" evidence="11">
    <location>
        <begin position="496"/>
        <end position="532"/>
    </location>
</feature>
<evidence type="ECO:0000256" key="9">
    <source>
        <dbReference type="ARBA" id="ARBA00023136"/>
    </source>
</evidence>
<dbReference type="InterPro" id="IPR016024">
    <property type="entry name" value="ARM-type_fold"/>
</dbReference>
<evidence type="ECO:0000256" key="13">
    <source>
        <dbReference type="SAM" id="MobiDB-lite"/>
    </source>
</evidence>
<feature type="compositionally biased region" description="Gly residues" evidence="13">
    <location>
        <begin position="639"/>
        <end position="656"/>
    </location>
</feature>
<keyword evidence="9 14" id="KW-0472">Membrane</keyword>
<dbReference type="GO" id="GO:0016020">
    <property type="term" value="C:membrane"/>
    <property type="evidence" value="ECO:0007669"/>
    <property type="project" value="UniProtKB-SubCell"/>
</dbReference>
<evidence type="ECO:0000256" key="10">
    <source>
        <dbReference type="ARBA" id="ARBA00023242"/>
    </source>
</evidence>
<evidence type="ECO:0000256" key="5">
    <source>
        <dbReference type="ARBA" id="ARBA00022490"/>
    </source>
</evidence>
<keyword evidence="5" id="KW-0963">Cytoplasm</keyword>
<evidence type="ECO:0000256" key="14">
    <source>
        <dbReference type="SAM" id="Phobius"/>
    </source>
</evidence>
<evidence type="ECO:0000313" key="17">
    <source>
        <dbReference type="Proteomes" id="UP000613740"/>
    </source>
</evidence>
<evidence type="ECO:0000313" key="16">
    <source>
        <dbReference type="EMBL" id="KAG2451640.1"/>
    </source>
</evidence>
<dbReference type="InterPro" id="IPR021133">
    <property type="entry name" value="HEAT_type_2"/>
</dbReference>
<dbReference type="Proteomes" id="UP000613740">
    <property type="component" value="Unassembled WGS sequence"/>
</dbReference>
<evidence type="ECO:0000256" key="3">
    <source>
        <dbReference type="ARBA" id="ARBA00004496"/>
    </source>
</evidence>
<evidence type="ECO:0000256" key="6">
    <source>
        <dbReference type="ARBA" id="ARBA00022692"/>
    </source>
</evidence>
<dbReference type="InterPro" id="IPR000225">
    <property type="entry name" value="Armadillo"/>
</dbReference>
<feature type="region of interest" description="Disordered" evidence="13">
    <location>
        <begin position="633"/>
        <end position="656"/>
    </location>
</feature>
<dbReference type="InterPro" id="IPR035952">
    <property type="entry name" value="Rhomboid-like_sf"/>
</dbReference>
<gene>
    <name evidence="16" type="ORF">HYH02_003420</name>
</gene>
<feature type="transmembrane region" description="Helical" evidence="14">
    <location>
        <begin position="1087"/>
        <end position="1113"/>
    </location>
</feature>
<evidence type="ECO:0000256" key="1">
    <source>
        <dbReference type="ARBA" id="ARBA00004123"/>
    </source>
</evidence>
<keyword evidence="6 14" id="KW-0812">Transmembrane</keyword>
<evidence type="ECO:0000256" key="8">
    <source>
        <dbReference type="ARBA" id="ARBA00022989"/>
    </source>
</evidence>
<dbReference type="SUPFAM" id="SSF144091">
    <property type="entry name" value="Rhomboid-like"/>
    <property type="match status" value="1"/>
</dbReference>
<dbReference type="GO" id="GO:0005737">
    <property type="term" value="C:cytoplasm"/>
    <property type="evidence" value="ECO:0007669"/>
    <property type="project" value="UniProtKB-SubCell"/>
</dbReference>
<dbReference type="InterPro" id="IPR038739">
    <property type="entry name" value="ARMC8/Vid28"/>
</dbReference>
<feature type="transmembrane region" description="Helical" evidence="14">
    <location>
        <begin position="924"/>
        <end position="945"/>
    </location>
</feature>
<evidence type="ECO:0000256" key="12">
    <source>
        <dbReference type="PROSITE-ProRule" id="PRU00259"/>
    </source>
</evidence>
<feature type="region of interest" description="Disordered" evidence="13">
    <location>
        <begin position="680"/>
        <end position="743"/>
    </location>
</feature>
<sequence>MVASPRALLRELKDGCALSALKAIKNQVIGSKTKKSVFINEGAVEQVLGVLRSCQAAQQQQQQQQQLQQEQQQQLLLQQQAAVVLGSLAYGHPAGLRRLIAHGGLPQLVAMLGAADQGVVQAGLRALKLAIEQQEALLQLQPGQAAVAGAAAAAGAGAQLRLDEAAVAAVVRCLDAATAPAAAQGQAAATAAASSSNSSSSSSSSSGDTVRGSVAALAAAVVAAACRRQEERELAVKAGAPAGLIRLLLEGERPDAQVAALEGLSLLLPHDPAACGLALSRPAVYGRLTALLRDSEPGVRLLAAGCVATLSRDPACEQPEALQRAALPVLLRLLANSSTRPHVPAVLARLIEGSEPLQKAAADADTVRLLAGLLATDAAPPPSAAAAAAAAVPQPAAAGAPSGSAAGTAAAAGAASAAAAAAAALREGCLRALGSLCLNRDDSRKQLLEAKVLRHIVRSLEDPCDGVRAAAALCVRALSRCVRTLRSSLLDGGGELAPVLVALLDDPNVDVRSSAAAAMCNLVLDFSAAKSAVLAAGGLRRLVGLTGAEQPPALRHHAAWALGNMLYRADAAVRSQLVQALPWSRLVGLLSDPEPGVVEQALVILRNLCMGDRQHIAAAMEWAAAAPASGATAAASGKDAGGSRGSGEGEGGEATGGAQGLLAVLQERIEAATAAIKAGESNSVNSGDTAEPMDTEAPAAAASGARAATPAAAAASSPPPSTSSPGSAAGSGSGSGSIQQQPPAIAQGTHALYAVANLLTGGSALKDAVMGRRQLLAALVAHLKPAAGELALPAVWCVINLTWAAAAVPAAAAAAGGGAGERDARAELEALIARCRALQELGALDALSALSHSHSSRDVQERARTALEQLRKGLGPGAPGMESVVAARGAPRDHVGRIGSRGVVCQASSTPAPYNNSGPRSPEVFSAAGNGVFVLMLLCVLVFIADNLLHLPGMSLLHLNHYKPQWWQWVTHLFCHANFAHLSGNLFNLCVFGKMVEETEGVLGVSLAFLVCGIGAAIAAFFLTPALVHGRITVSVGASGAIFGLFAVSVATRLRWNLKQLLEAAVLGQFVIRQVLEEAKNQATGGLVLGGLAVSHVAHLAGAAVGVALVLALSKLPPA</sequence>
<keyword evidence="7" id="KW-0677">Repeat</keyword>
<dbReference type="Pfam" id="PF01694">
    <property type="entry name" value="Rhomboid"/>
    <property type="match status" value="1"/>
</dbReference>
<dbReference type="GO" id="GO:0043161">
    <property type="term" value="P:proteasome-mediated ubiquitin-dependent protein catabolic process"/>
    <property type="evidence" value="ECO:0007669"/>
    <property type="project" value="TreeGrafter"/>
</dbReference>
<evidence type="ECO:0000259" key="15">
    <source>
        <dbReference type="Pfam" id="PF01694"/>
    </source>
</evidence>
<feature type="compositionally biased region" description="Low complexity" evidence="13">
    <location>
        <begin position="697"/>
        <end position="716"/>
    </location>
</feature>
<name>A0A836B9S7_9CHLO</name>
<feature type="domain" description="Peptidase S54 rhomboid" evidence="15">
    <location>
        <begin position="964"/>
        <end position="1114"/>
    </location>
</feature>
<dbReference type="InterPro" id="IPR011989">
    <property type="entry name" value="ARM-like"/>
</dbReference>
<protein>
    <recommendedName>
        <fullName evidence="15">Peptidase S54 rhomboid domain-containing protein</fullName>
    </recommendedName>
</protein>
<evidence type="ECO:0000256" key="2">
    <source>
        <dbReference type="ARBA" id="ARBA00004141"/>
    </source>
</evidence>
<evidence type="ECO:0000256" key="11">
    <source>
        <dbReference type="PROSITE-ProRule" id="PRU00103"/>
    </source>
</evidence>